<dbReference type="InterPro" id="IPR027417">
    <property type="entry name" value="P-loop_NTPase"/>
</dbReference>
<evidence type="ECO:0000313" key="2">
    <source>
        <dbReference type="EMBL" id="MDX8541366.1"/>
    </source>
</evidence>
<keyword evidence="3" id="KW-1185">Reference proteome</keyword>
<protein>
    <submittedName>
        <fullName evidence="2">Nucleoside triphosphate hydrolase</fullName>
    </submittedName>
</protein>
<accession>A0ABU5AVP1</accession>
<sequence length="206" mass="22889">MSEIAHITAAIFKRAGKAKRFVVAIAGPPGAGKSTLSGRLHELLPEGASEVVPMDGFHFDDIVLNRRGLRARKGAPETFDFAGFETLLKRIRSGEPDIAIPVFDRGMELSRAAAEIIGADTKFILVEGNYLLLDEEPWSRLAPLFDFTIFVDVPRGELERRLMERWRGHGRSDEDARAWIASNDMPNIDRVLARRRVADLVIGEPG</sequence>
<dbReference type="GO" id="GO:0016787">
    <property type="term" value="F:hydrolase activity"/>
    <property type="evidence" value="ECO:0007669"/>
    <property type="project" value="UniProtKB-KW"/>
</dbReference>
<dbReference type="Pfam" id="PF00485">
    <property type="entry name" value="PRK"/>
    <property type="match status" value="1"/>
</dbReference>
<dbReference type="EMBL" id="JAVIIP010000021">
    <property type="protein sequence ID" value="MDX8541366.1"/>
    <property type="molecule type" value="Genomic_DNA"/>
</dbReference>
<reference evidence="2 3" key="1">
    <citation type="submission" date="2023-08" db="EMBL/GenBank/DDBJ databases">
        <title>Implementing the SeqCode for naming new Mesorhizobium species isolated from Vachellia karroo root nodules.</title>
        <authorList>
            <person name="Van Lill M."/>
        </authorList>
    </citation>
    <scope>NUCLEOTIDE SEQUENCE [LARGE SCALE GENOMIC DNA]</scope>
    <source>
        <strain evidence="2 3">VK4B</strain>
    </source>
</reference>
<dbReference type="InterPro" id="IPR006083">
    <property type="entry name" value="PRK/URK"/>
</dbReference>
<evidence type="ECO:0000259" key="1">
    <source>
        <dbReference type="Pfam" id="PF00485"/>
    </source>
</evidence>
<dbReference type="Gene3D" id="3.40.50.300">
    <property type="entry name" value="P-loop containing nucleotide triphosphate hydrolases"/>
    <property type="match status" value="1"/>
</dbReference>
<dbReference type="PANTHER" id="PTHR10285">
    <property type="entry name" value="URIDINE KINASE"/>
    <property type="match status" value="1"/>
</dbReference>
<proteinExistence type="predicted"/>
<dbReference type="Proteomes" id="UP001276564">
    <property type="component" value="Unassembled WGS sequence"/>
</dbReference>
<name>A0ABU5AVP1_9HYPH</name>
<keyword evidence="2" id="KW-0378">Hydrolase</keyword>
<evidence type="ECO:0000313" key="3">
    <source>
        <dbReference type="Proteomes" id="UP001276564"/>
    </source>
</evidence>
<organism evidence="2 3">
    <name type="scientific">Mesorhizobium abyssinicae</name>
    <dbReference type="NCBI Taxonomy" id="1209958"/>
    <lineage>
        <taxon>Bacteria</taxon>
        <taxon>Pseudomonadati</taxon>
        <taxon>Pseudomonadota</taxon>
        <taxon>Alphaproteobacteria</taxon>
        <taxon>Hyphomicrobiales</taxon>
        <taxon>Phyllobacteriaceae</taxon>
        <taxon>Mesorhizobium</taxon>
    </lineage>
</organism>
<dbReference type="SUPFAM" id="SSF52540">
    <property type="entry name" value="P-loop containing nucleoside triphosphate hydrolases"/>
    <property type="match status" value="1"/>
</dbReference>
<dbReference type="RefSeq" id="WP_127282636.1">
    <property type="nucleotide sequence ID" value="NZ_JARAKC010000008.1"/>
</dbReference>
<comment type="caution">
    <text evidence="2">The sequence shown here is derived from an EMBL/GenBank/DDBJ whole genome shotgun (WGS) entry which is preliminary data.</text>
</comment>
<gene>
    <name evidence="2" type="ORF">RFM23_27465</name>
</gene>
<dbReference type="NCBIfam" id="NF006746">
    <property type="entry name" value="PRK09270.1-5"/>
    <property type="match status" value="1"/>
</dbReference>
<feature type="domain" description="Phosphoribulokinase/uridine kinase" evidence="1">
    <location>
        <begin position="22"/>
        <end position="194"/>
    </location>
</feature>